<accession>A0A9P1BQ14</accession>
<sequence>MEKHSQLIEEKYFQMQQLKMEKDSDEGKAIDMEALVQAIVVANAIRDAYLNDASCASNLCKPKGGKKRKTDEDPDEAHCAKRPRITPFVAPHVLEATRGYDRLKKRQNQQLNGASLLKSCIEKKNLLAQERGYPWLESGCSFMLSSLQGDLKWVNQHYGSAVYLIPGSHPKRVLHDMAHGQYLGTGKTLNGSALVVLCETGLWGNLGGPGKYDEKLQAALQEAHADCLAWKKGRKLACSQPRFTVARVNRRHRQMWPVLNSKAIAGKTISFFLADRAVSWASRDTATWLEKTLATCLWTYARMVEIMDSANNIFTEAEANEFQYHCLLHLQTYGVAFMTAKHGSVLHCKIEPQFTAMDFENFLLGVRNVWDKLQALGATCGAAAPRQEDIGLSHIFVLHPLDSEHPEAMRATKLGARLLHEGRVDESIRELHDARQMAPLSHVACGNLGCAYQAKNDDRAALYWYREANRLRPNDETATCALALLELRRGQADEARRLLVNFLQEDPNHVGALRLLGRLHQRQCHWSQAAGCFHRLISVDPSNDEWPAQLQVCLDQLEIKDGIGQGHAFSFDATEALAASHCSRGASATGAARPRGPPRQDPMSSTSTTCSSWRDPSGHGAAKRGIRGFHPIQESAGSGGLADAQRERRLGHYDAALELYRAVLQREPRHRDALLGYADCQQDLGNIDEALTAMKQLLSAKSDDLEANLRVAELLLEQNKESEVEPYLRYGRLGRRTASAALQQRLLCAEAQLALNKEEYSKALSTASEAVRVDPSTGRALLLLATARHRVADYSAALRAVAAALEPAGDEGISSRRFQAACHALAAQAHERLREYPEAIARAERALQLQPKLLAARLAKALAKQQSGHILEAEEELMSILQSNPQHGQARLQLAYCKMVSSNLPRAAAILEGLLASKAPLPRSQLGCAKAYLALALAQQRRERAVNLAKEAVLVHRNLQTVWHGIQSSRLGGREAVQRLRGICDLDLNVNQANELLQLLSAENQALRGRETPVQSMPGTPTARGLGTPTGRSRETSQERGFTIGQSLCLANPKSTTKPPRWCGKLRAMARLLLLILTAASAQVACPLGTQISAGGDHALILMPGSGSLSEAYALGDNSYGQLGAGHNQAMSTRVKIQLGQRPIEAVAAGSTHSLLISEGKVYGMGDNCHGQLGLGSTESHFSPMQMSLPEDLKAVAASAGCWFSLILMQSGEVYGVGYNYNGQLSGESWRLLTPQKLDLPGAGKAKAVAAGCSHSLVLMDSGDVYGLGENWYGQLGIGSKEDQHQPKKMLLNGTAKAVASGTQHSVVLMDSGEVYSTGDNVHGQLGLGDNQATLQPRRVSFDADTTAVAVAAGDQHTLVALADGRCFGAGDNGNGQLGVPGFQKRASFVRMSIHDRVLDVAAGWSYSLMVAHGGVFTAGHNLLQGTEHLEGAHPLLFDEPPLLL</sequence>
<name>A0A9P1BQ14_9DINO</name>
<evidence type="ECO:0000256" key="4">
    <source>
        <dbReference type="SAM" id="MobiDB-lite"/>
    </source>
</evidence>
<feature type="compositionally biased region" description="Polar residues" evidence="4">
    <location>
        <begin position="602"/>
        <end position="614"/>
    </location>
</feature>
<feature type="repeat" description="RCC1" evidence="2">
    <location>
        <begin position="1160"/>
        <end position="1211"/>
    </location>
</feature>
<dbReference type="InterPro" id="IPR058923">
    <property type="entry name" value="RCC1-like_dom"/>
</dbReference>
<dbReference type="Pfam" id="PF13432">
    <property type="entry name" value="TPR_16"/>
    <property type="match status" value="1"/>
</dbReference>
<gene>
    <name evidence="6" type="ORF">C1SCF055_LOCUS4625</name>
</gene>
<evidence type="ECO:0000259" key="5">
    <source>
        <dbReference type="Pfam" id="PF25390"/>
    </source>
</evidence>
<dbReference type="PROSITE" id="PS50005">
    <property type="entry name" value="TPR"/>
    <property type="match status" value="1"/>
</dbReference>
<dbReference type="SMART" id="SM00028">
    <property type="entry name" value="TPR"/>
    <property type="match status" value="7"/>
</dbReference>
<dbReference type="InterPro" id="IPR019734">
    <property type="entry name" value="TPR_rpt"/>
</dbReference>
<dbReference type="PROSITE" id="PS50012">
    <property type="entry name" value="RCC1_3"/>
    <property type="match status" value="6"/>
</dbReference>
<feature type="repeat" description="TPR" evidence="3">
    <location>
        <begin position="510"/>
        <end position="543"/>
    </location>
</feature>
<dbReference type="EMBL" id="CAMXCT030000269">
    <property type="protein sequence ID" value="CAL4763715.1"/>
    <property type="molecule type" value="Genomic_DNA"/>
</dbReference>
<proteinExistence type="predicted"/>
<feature type="repeat" description="RCC1" evidence="2">
    <location>
        <begin position="1263"/>
        <end position="1312"/>
    </location>
</feature>
<evidence type="ECO:0000256" key="2">
    <source>
        <dbReference type="PROSITE-ProRule" id="PRU00235"/>
    </source>
</evidence>
<dbReference type="PRINTS" id="PR00633">
    <property type="entry name" value="RCCNDNSATION"/>
</dbReference>
<dbReference type="EMBL" id="CAMXCT020000269">
    <property type="protein sequence ID" value="CAL1129778.1"/>
    <property type="molecule type" value="Genomic_DNA"/>
</dbReference>
<dbReference type="EMBL" id="CAMXCT010000269">
    <property type="protein sequence ID" value="CAI3976403.1"/>
    <property type="molecule type" value="Genomic_DNA"/>
</dbReference>
<dbReference type="OrthoDB" id="415573at2759"/>
<feature type="repeat" description="RCC1" evidence="2">
    <location>
        <begin position="1212"/>
        <end position="1262"/>
    </location>
</feature>
<keyword evidence="1" id="KW-0677">Repeat</keyword>
<dbReference type="SUPFAM" id="SSF50985">
    <property type="entry name" value="RCC1/BLIP-II"/>
    <property type="match status" value="2"/>
</dbReference>
<protein>
    <recommendedName>
        <fullName evidence="5">RCC1-like domain-containing protein</fullName>
    </recommendedName>
</protein>
<reference evidence="7 8" key="2">
    <citation type="submission" date="2024-05" db="EMBL/GenBank/DDBJ databases">
        <authorList>
            <person name="Chen Y."/>
            <person name="Shah S."/>
            <person name="Dougan E. K."/>
            <person name="Thang M."/>
            <person name="Chan C."/>
        </authorList>
    </citation>
    <scope>NUCLEOTIDE SEQUENCE [LARGE SCALE GENOMIC DNA]</scope>
</reference>
<keyword evidence="3" id="KW-0802">TPR repeat</keyword>
<evidence type="ECO:0000313" key="7">
    <source>
        <dbReference type="EMBL" id="CAL4763715.1"/>
    </source>
</evidence>
<evidence type="ECO:0000256" key="3">
    <source>
        <dbReference type="PROSITE-ProRule" id="PRU00339"/>
    </source>
</evidence>
<feature type="repeat" description="RCC1" evidence="2">
    <location>
        <begin position="1110"/>
        <end position="1160"/>
    </location>
</feature>
<dbReference type="Proteomes" id="UP001152797">
    <property type="component" value="Unassembled WGS sequence"/>
</dbReference>
<dbReference type="InterPro" id="IPR009091">
    <property type="entry name" value="RCC1/BLIP-II"/>
</dbReference>
<evidence type="ECO:0000256" key="1">
    <source>
        <dbReference type="ARBA" id="ARBA00022737"/>
    </source>
</evidence>
<dbReference type="Gene3D" id="1.25.40.10">
    <property type="entry name" value="Tetratricopeptide repeat domain"/>
    <property type="match status" value="4"/>
</dbReference>
<reference evidence="6" key="1">
    <citation type="submission" date="2022-10" db="EMBL/GenBank/DDBJ databases">
        <authorList>
            <person name="Chen Y."/>
            <person name="Dougan E. K."/>
            <person name="Chan C."/>
            <person name="Rhodes N."/>
            <person name="Thang M."/>
        </authorList>
    </citation>
    <scope>NUCLEOTIDE SEQUENCE</scope>
</reference>
<feature type="domain" description="RCC1-like" evidence="5">
    <location>
        <begin position="1090"/>
        <end position="1409"/>
    </location>
</feature>
<dbReference type="InterPro" id="IPR051210">
    <property type="entry name" value="Ub_ligase/GEF_domain"/>
</dbReference>
<dbReference type="PROSITE" id="PS00626">
    <property type="entry name" value="RCC1_2"/>
    <property type="match status" value="2"/>
</dbReference>
<dbReference type="Pfam" id="PF14559">
    <property type="entry name" value="TPR_19"/>
    <property type="match status" value="2"/>
</dbReference>
<dbReference type="InterPro" id="IPR000408">
    <property type="entry name" value="Reg_chr_condens"/>
</dbReference>
<feature type="repeat" description="RCC1" evidence="2">
    <location>
        <begin position="1313"/>
        <end position="1364"/>
    </location>
</feature>
<dbReference type="Pfam" id="PF25390">
    <property type="entry name" value="WD40_RLD"/>
    <property type="match status" value="1"/>
</dbReference>
<dbReference type="InterPro" id="IPR011990">
    <property type="entry name" value="TPR-like_helical_dom_sf"/>
</dbReference>
<dbReference type="SUPFAM" id="SSF48452">
    <property type="entry name" value="TPR-like"/>
    <property type="match status" value="3"/>
</dbReference>
<evidence type="ECO:0000313" key="8">
    <source>
        <dbReference type="Proteomes" id="UP001152797"/>
    </source>
</evidence>
<comment type="caution">
    <text evidence="6">The sequence shown here is derived from an EMBL/GenBank/DDBJ whole genome shotgun (WGS) entry which is preliminary data.</text>
</comment>
<dbReference type="PANTHER" id="PTHR22870:SF408">
    <property type="entry name" value="OS09G0560450 PROTEIN"/>
    <property type="match status" value="1"/>
</dbReference>
<feature type="region of interest" description="Disordered" evidence="4">
    <location>
        <begin position="585"/>
        <end position="625"/>
    </location>
</feature>
<feature type="region of interest" description="Disordered" evidence="4">
    <location>
        <begin position="1010"/>
        <end position="1038"/>
    </location>
</feature>
<keyword evidence="8" id="KW-1185">Reference proteome</keyword>
<evidence type="ECO:0000313" key="6">
    <source>
        <dbReference type="EMBL" id="CAI3976403.1"/>
    </source>
</evidence>
<dbReference type="PANTHER" id="PTHR22870">
    <property type="entry name" value="REGULATOR OF CHROMOSOME CONDENSATION"/>
    <property type="match status" value="1"/>
</dbReference>
<feature type="repeat" description="RCC1" evidence="2">
    <location>
        <begin position="1365"/>
        <end position="1414"/>
    </location>
</feature>
<organism evidence="6">
    <name type="scientific">Cladocopium goreaui</name>
    <dbReference type="NCBI Taxonomy" id="2562237"/>
    <lineage>
        <taxon>Eukaryota</taxon>
        <taxon>Sar</taxon>
        <taxon>Alveolata</taxon>
        <taxon>Dinophyceae</taxon>
        <taxon>Suessiales</taxon>
        <taxon>Symbiodiniaceae</taxon>
        <taxon>Cladocopium</taxon>
    </lineage>
</organism>
<dbReference type="Gene3D" id="2.130.10.30">
    <property type="entry name" value="Regulator of chromosome condensation 1/beta-lactamase-inhibitor protein II"/>
    <property type="match status" value="2"/>
</dbReference>